<dbReference type="Pfam" id="PF11142">
    <property type="entry name" value="DUF2917"/>
    <property type="match status" value="1"/>
</dbReference>
<accession>A0A6L8KB19</accession>
<protein>
    <submittedName>
        <fullName evidence="1">DUF2917 domain-containing protein</fullName>
    </submittedName>
</protein>
<evidence type="ECO:0000313" key="2">
    <source>
        <dbReference type="Proteomes" id="UP000479335"/>
    </source>
</evidence>
<dbReference type="AlphaFoldDB" id="A0A6L8KB19"/>
<organism evidence="1 2">
    <name type="scientific">Duganella flavida</name>
    <dbReference type="NCBI Taxonomy" id="2692175"/>
    <lineage>
        <taxon>Bacteria</taxon>
        <taxon>Pseudomonadati</taxon>
        <taxon>Pseudomonadota</taxon>
        <taxon>Betaproteobacteria</taxon>
        <taxon>Burkholderiales</taxon>
        <taxon>Oxalobacteraceae</taxon>
        <taxon>Telluria group</taxon>
        <taxon>Duganella</taxon>
    </lineage>
</organism>
<comment type="caution">
    <text evidence="1">The sequence shown here is derived from an EMBL/GenBank/DDBJ whole genome shotgun (WGS) entry which is preliminary data.</text>
</comment>
<proteinExistence type="predicted"/>
<dbReference type="EMBL" id="WWCN01000008">
    <property type="protein sequence ID" value="MYM23867.1"/>
    <property type="molecule type" value="Genomic_DNA"/>
</dbReference>
<dbReference type="RefSeq" id="WP_161007345.1">
    <property type="nucleotide sequence ID" value="NZ_WWCN01000008.1"/>
</dbReference>
<evidence type="ECO:0000313" key="1">
    <source>
        <dbReference type="EMBL" id="MYM23867.1"/>
    </source>
</evidence>
<sequence length="99" mass="11153">MKPELISVQQGQAEYRLTQNHPLRLAYAAGQYIECLDGTAWITAYDQETDFVLRRGQSFEVPNDGLMLIEAVGASSVRVRLPSRPASRWSRAVGFLLRN</sequence>
<keyword evidence="2" id="KW-1185">Reference proteome</keyword>
<gene>
    <name evidence="1" type="ORF">GTP46_14525</name>
</gene>
<dbReference type="InterPro" id="IPR021317">
    <property type="entry name" value="DUF2917"/>
</dbReference>
<dbReference type="Proteomes" id="UP000479335">
    <property type="component" value="Unassembled WGS sequence"/>
</dbReference>
<name>A0A6L8KB19_9BURK</name>
<reference evidence="1 2" key="1">
    <citation type="submission" date="2019-12" db="EMBL/GenBank/DDBJ databases">
        <title>Novel species isolated from a subtropical stream in China.</title>
        <authorList>
            <person name="Lu H."/>
        </authorList>
    </citation>
    <scope>NUCLEOTIDE SEQUENCE [LARGE SCALE GENOMIC DNA]</scope>
    <source>
        <strain evidence="1 2">FT135W</strain>
    </source>
</reference>